<dbReference type="Proteomes" id="UP001064048">
    <property type="component" value="Chromosome Z"/>
</dbReference>
<organism evidence="1 2">
    <name type="scientific">Choristoneura fumiferana</name>
    <name type="common">Spruce budworm moth</name>
    <name type="synonym">Archips fumiferana</name>
    <dbReference type="NCBI Taxonomy" id="7141"/>
    <lineage>
        <taxon>Eukaryota</taxon>
        <taxon>Metazoa</taxon>
        <taxon>Ecdysozoa</taxon>
        <taxon>Arthropoda</taxon>
        <taxon>Hexapoda</taxon>
        <taxon>Insecta</taxon>
        <taxon>Pterygota</taxon>
        <taxon>Neoptera</taxon>
        <taxon>Endopterygota</taxon>
        <taxon>Lepidoptera</taxon>
        <taxon>Glossata</taxon>
        <taxon>Ditrysia</taxon>
        <taxon>Tortricoidea</taxon>
        <taxon>Tortricidae</taxon>
        <taxon>Tortricinae</taxon>
        <taxon>Choristoneura</taxon>
    </lineage>
</organism>
<dbReference type="EMBL" id="CM046131">
    <property type="protein sequence ID" value="KAI8430996.1"/>
    <property type="molecule type" value="Genomic_DNA"/>
</dbReference>
<evidence type="ECO:0000313" key="2">
    <source>
        <dbReference type="Proteomes" id="UP001064048"/>
    </source>
</evidence>
<accession>A0ACC0K416</accession>
<evidence type="ECO:0000313" key="1">
    <source>
        <dbReference type="EMBL" id="KAI8430996.1"/>
    </source>
</evidence>
<keyword evidence="2" id="KW-1185">Reference proteome</keyword>
<sequence>MKKPGASSTGKAGLGSIGKSGLGSTGKTGISSTSKSSGVLGSSGKSSLGSTSKSGLGYTSQNTKPSSKSGTNLISKSASPKPSKSFDFIPSGKPTSLAPLSSKNYPSSSNDGYGNPKNAKSSTTFGIIWIPTKKRNKKKDIVLNSNNDTHRVRERSPSFYKFAALYLPQHAPQRACACRPCSPAAAARARARRSSTSTHIDSFTDLGLHDKNISTRNESFTDHGFHDKHIKVEGFIWGVATKVACML</sequence>
<protein>
    <submittedName>
        <fullName evidence="1">Uncharacterized protein</fullName>
    </submittedName>
</protein>
<name>A0ACC0K416_CHOFU</name>
<comment type="caution">
    <text evidence="1">The sequence shown here is derived from an EMBL/GenBank/DDBJ whole genome shotgun (WGS) entry which is preliminary data.</text>
</comment>
<gene>
    <name evidence="1" type="ORF">MSG28_001088</name>
</gene>
<reference evidence="1 2" key="1">
    <citation type="journal article" date="2022" name="Genome Biol. Evol.">
        <title>The Spruce Budworm Genome: Reconstructing the Evolutionary History of Antifreeze Proteins.</title>
        <authorList>
            <person name="Beliveau C."/>
            <person name="Gagne P."/>
            <person name="Picq S."/>
            <person name="Vernygora O."/>
            <person name="Keeling C.I."/>
            <person name="Pinkney K."/>
            <person name="Doucet D."/>
            <person name="Wen F."/>
            <person name="Johnston J.S."/>
            <person name="Maaroufi H."/>
            <person name="Boyle B."/>
            <person name="Laroche J."/>
            <person name="Dewar K."/>
            <person name="Juretic N."/>
            <person name="Blackburn G."/>
            <person name="Nisole A."/>
            <person name="Brunet B."/>
            <person name="Brandao M."/>
            <person name="Lumley L."/>
            <person name="Duan J."/>
            <person name="Quan G."/>
            <person name="Lucarotti C.J."/>
            <person name="Roe A.D."/>
            <person name="Sperling F.A.H."/>
            <person name="Levesque R.C."/>
            <person name="Cusson M."/>
        </authorList>
    </citation>
    <scope>NUCLEOTIDE SEQUENCE [LARGE SCALE GENOMIC DNA]</scope>
    <source>
        <strain evidence="1">Glfc:IPQL:Cfum</strain>
    </source>
</reference>
<proteinExistence type="predicted"/>